<proteinExistence type="inferred from homology"/>
<protein>
    <recommendedName>
        <fullName evidence="6">Dolichyl-diphosphooligosaccharide-protein glycosyltransferase subunit TMEM258</fullName>
    </recommendedName>
    <alternativeName>
        <fullName evidence="6">Transmembrane protein 258</fullName>
    </alternativeName>
</protein>
<comment type="similarity">
    <text evidence="2 6">Belongs to the OST5 family.</text>
</comment>
<evidence type="ECO:0000313" key="8">
    <source>
        <dbReference type="Proteomes" id="UP000728032"/>
    </source>
</evidence>
<dbReference type="EMBL" id="OC917256">
    <property type="protein sequence ID" value="CAD7646592.1"/>
    <property type="molecule type" value="Genomic_DNA"/>
</dbReference>
<feature type="transmembrane region" description="Helical" evidence="6">
    <location>
        <begin position="82"/>
        <end position="102"/>
    </location>
</feature>
<accession>A0A7R9LRK9</accession>
<organism evidence="7">
    <name type="scientific">Oppiella nova</name>
    <dbReference type="NCBI Taxonomy" id="334625"/>
    <lineage>
        <taxon>Eukaryota</taxon>
        <taxon>Metazoa</taxon>
        <taxon>Ecdysozoa</taxon>
        <taxon>Arthropoda</taxon>
        <taxon>Chelicerata</taxon>
        <taxon>Arachnida</taxon>
        <taxon>Acari</taxon>
        <taxon>Acariformes</taxon>
        <taxon>Sarcoptiformes</taxon>
        <taxon>Oribatida</taxon>
        <taxon>Brachypylina</taxon>
        <taxon>Oppioidea</taxon>
        <taxon>Oppiidae</taxon>
        <taxon>Oppiella</taxon>
    </lineage>
</organism>
<dbReference type="GO" id="GO:0006487">
    <property type="term" value="P:protein N-linked glycosylation"/>
    <property type="evidence" value="ECO:0007669"/>
    <property type="project" value="UniProtKB-UniRule"/>
</dbReference>
<keyword evidence="5 6" id="KW-0472">Membrane</keyword>
<evidence type="ECO:0000313" key="7">
    <source>
        <dbReference type="EMBL" id="CAD7646592.1"/>
    </source>
</evidence>
<evidence type="ECO:0000256" key="4">
    <source>
        <dbReference type="ARBA" id="ARBA00022989"/>
    </source>
</evidence>
<dbReference type="OrthoDB" id="18408at2759"/>
<dbReference type="InterPro" id="IPR007915">
    <property type="entry name" value="TMEM258/Ost5"/>
</dbReference>
<comment type="function">
    <text evidence="6">Subunit of the oligosaccharyl transferase (OST) complex that catalyzes the initial transfer of a defined glycan (Glc(3)Man(9)GlcNAc(2) in eukaryotes) from the lipid carrier dolichol-pyrophosphate to an asparagine residue within an Asn-X-Ser/Thr consensus motif in nascent polypeptide chains, the first step in protein N-glycosylation. N-glycosylation occurs cotranslationally and the complex associates with the Sec61 complex at the channel-forming translocon complex that mediates protein translocation across the endoplasmic reticulum (ER). All subunits are required for a maximal enzyme activity.</text>
</comment>
<keyword evidence="3 6" id="KW-0812">Transmembrane</keyword>
<dbReference type="EMBL" id="CAJPVJ010002431">
    <property type="protein sequence ID" value="CAG2166281.1"/>
    <property type="molecule type" value="Genomic_DNA"/>
</dbReference>
<name>A0A7R9LRK9_9ACAR</name>
<comment type="subunit">
    <text evidence="6">Component of the oligosaccharyltransferase (OST) complex.</text>
</comment>
<evidence type="ECO:0000256" key="6">
    <source>
        <dbReference type="RuleBase" id="RU367008"/>
    </source>
</evidence>
<reference evidence="7" key="1">
    <citation type="submission" date="2020-11" db="EMBL/GenBank/DDBJ databases">
        <authorList>
            <person name="Tran Van P."/>
        </authorList>
    </citation>
    <scope>NUCLEOTIDE SEQUENCE</scope>
</reference>
<sequence>MLDNVLSLSSYQPLIPPTIYPHLSLLSLIIGVFFMPLIPPTIYPHLSLLSLIIGVFFMAWFFTLEVTSKSSSNIVKELTTSLIGSAFIGFGTVFLLLSVGIYV</sequence>
<dbReference type="Proteomes" id="UP000728032">
    <property type="component" value="Unassembled WGS sequence"/>
</dbReference>
<dbReference type="AlphaFoldDB" id="A0A7R9LRK9"/>
<evidence type="ECO:0000256" key="2">
    <source>
        <dbReference type="ARBA" id="ARBA00009825"/>
    </source>
</evidence>
<evidence type="ECO:0000256" key="1">
    <source>
        <dbReference type="ARBA" id="ARBA00004141"/>
    </source>
</evidence>
<dbReference type="Pfam" id="PF05251">
    <property type="entry name" value="Ost5"/>
    <property type="match status" value="1"/>
</dbReference>
<feature type="transmembrane region" description="Helical" evidence="6">
    <location>
        <begin position="20"/>
        <end position="38"/>
    </location>
</feature>
<gene>
    <name evidence="7" type="ORF">ONB1V03_LOCUS5805</name>
</gene>
<keyword evidence="8" id="KW-1185">Reference proteome</keyword>
<dbReference type="GO" id="GO:0008250">
    <property type="term" value="C:oligosaccharyltransferase complex"/>
    <property type="evidence" value="ECO:0007669"/>
    <property type="project" value="UniProtKB-UniRule"/>
</dbReference>
<evidence type="ECO:0000256" key="5">
    <source>
        <dbReference type="ARBA" id="ARBA00023136"/>
    </source>
</evidence>
<feature type="transmembrane region" description="Helical" evidence="6">
    <location>
        <begin position="45"/>
        <end position="62"/>
    </location>
</feature>
<evidence type="ECO:0000256" key="3">
    <source>
        <dbReference type="ARBA" id="ARBA00022692"/>
    </source>
</evidence>
<dbReference type="PANTHER" id="PTHR13636">
    <property type="entry name" value="TRANSMEMBRANE PROTEIN 258"/>
    <property type="match status" value="1"/>
</dbReference>
<comment type="caution">
    <text evidence="6">Lacks conserved residue(s) required for the propagation of feature annotation.</text>
</comment>
<comment type="subcellular location">
    <subcellularLocation>
        <location evidence="1 6">Membrane</location>
        <topology evidence="1 6">Multi-pass membrane protein</topology>
    </subcellularLocation>
</comment>
<keyword evidence="4 6" id="KW-1133">Transmembrane helix</keyword>